<dbReference type="InterPro" id="IPR023997">
    <property type="entry name" value="TonB-dep_OMP_SusC/RagA_CS"/>
</dbReference>
<dbReference type="RefSeq" id="WP_090607241.1">
    <property type="nucleotide sequence ID" value="NZ_FNZR01000007.1"/>
</dbReference>
<comment type="similarity">
    <text evidence="10 11">Belongs to the TonB-dependent receptor family.</text>
</comment>
<keyword evidence="8" id="KW-0675">Receptor</keyword>
<evidence type="ECO:0000259" key="12">
    <source>
        <dbReference type="Pfam" id="PF00593"/>
    </source>
</evidence>
<dbReference type="Gene3D" id="2.60.40.1120">
    <property type="entry name" value="Carboxypeptidase-like, regulatory domain"/>
    <property type="match status" value="1"/>
</dbReference>
<evidence type="ECO:0000256" key="5">
    <source>
        <dbReference type="ARBA" id="ARBA00022729"/>
    </source>
</evidence>
<evidence type="ECO:0000313" key="15">
    <source>
        <dbReference type="Proteomes" id="UP000198916"/>
    </source>
</evidence>
<dbReference type="PANTHER" id="PTHR30069:SF29">
    <property type="entry name" value="HEMOGLOBIN AND HEMOGLOBIN-HAPTOGLOBIN-BINDING PROTEIN 1-RELATED"/>
    <property type="match status" value="1"/>
</dbReference>
<comment type="subcellular location">
    <subcellularLocation>
        <location evidence="1 10">Cell outer membrane</location>
        <topology evidence="1 10">Multi-pass membrane protein</topology>
    </subcellularLocation>
</comment>
<keyword evidence="2 10" id="KW-0813">Transport</keyword>
<dbReference type="GO" id="GO:0015344">
    <property type="term" value="F:siderophore uptake transmembrane transporter activity"/>
    <property type="evidence" value="ECO:0007669"/>
    <property type="project" value="TreeGrafter"/>
</dbReference>
<keyword evidence="7 10" id="KW-0472">Membrane</keyword>
<dbReference type="InterPro" id="IPR012910">
    <property type="entry name" value="Plug_dom"/>
</dbReference>
<accession>A0A1H7RQS9</accession>
<keyword evidence="15" id="KW-1185">Reference proteome</keyword>
<dbReference type="PANTHER" id="PTHR30069">
    <property type="entry name" value="TONB-DEPENDENT OUTER MEMBRANE RECEPTOR"/>
    <property type="match status" value="1"/>
</dbReference>
<dbReference type="InterPro" id="IPR000531">
    <property type="entry name" value="Beta-barrel_TonB"/>
</dbReference>
<feature type="domain" description="TonB-dependent receptor-like beta-barrel" evidence="12">
    <location>
        <begin position="442"/>
        <end position="839"/>
    </location>
</feature>
<dbReference type="InterPro" id="IPR008969">
    <property type="entry name" value="CarboxyPept-like_regulatory"/>
</dbReference>
<keyword evidence="9 10" id="KW-0998">Cell outer membrane</keyword>
<dbReference type="InterPro" id="IPR036942">
    <property type="entry name" value="Beta-barrel_TonB_sf"/>
</dbReference>
<evidence type="ECO:0000259" key="13">
    <source>
        <dbReference type="Pfam" id="PF07715"/>
    </source>
</evidence>
<dbReference type="Gene3D" id="2.40.170.20">
    <property type="entry name" value="TonB-dependent receptor, beta-barrel domain"/>
    <property type="match status" value="1"/>
</dbReference>
<evidence type="ECO:0000256" key="6">
    <source>
        <dbReference type="ARBA" id="ARBA00023077"/>
    </source>
</evidence>
<sequence length="1050" mass="118653">MRFNLYRILRCNTLYLFSLIVTTLALSLGSITSGRSYASASDSNQQPSSVTGRVTDEVGDPLTGVTVSIKGTSYAVSTDIDGYYRLQDVPADATVTFSFSGMKYQEIAVSGQMSINVVMLPDVINMDEVVVVGYGTQKRATVTGSVASIQHAEIVQTKNENPLNTLTGRVPGLRVRQQNSEPGVFGTSIDIRGMGNPLVIIDGVPRDNIQRLDPNDIESISVLKDASAAIYGVQAANGVVLVTTKKGAADNTFNMDYSGSMIWQTMAGMPHTISAADYIRLTNELDMNRVNGDGTWRYSQELLDEFLSGERQSTNWNDAVFRNSAPQGQHNLSISSGNSRTQYFTSLGYQFQESFFNSDRGFDYDKFNLRANLTSKLTDDLTFDLKTNATTDQRNRTQFSSNDIIRATWRQISIDPIYANNTAPYYYHTTISEANNPVAWIDQDYVGYIRYQNRSFQSSASLNYQAPFLEGLSAEVFYSYDYNNNQEKNYSQAYEQFRYDESTGTYGTYLMSSPSSIRRDFGEQMLSIYRFSLRYERTFNNSHHINAVAVHEGRRQEGDGFYASRQLRLDLDELFAGDADNQLAYMDPNQRYEYAYQSYIGRLNYDYKGKYLLEAALRADGSSRFPSNARWGFFPSASFGYRISEEGFWKNSFLDIINNLKLRASYGRMGDDSGLNYQFVSGYSYPATATFFGGNFINGAASTGIPNLGITWMESDMFNAGFDMEMWDGMLGVTFDVFRRNRSGMYAYRGDVSSIIGALLPQENLNSDRSEGYELALNHRGTVGNVSYTIGGNLALTRISNRTVVRAADRSHYHNWRNNSQNRYTNIWWGMEAGGQYRSFAEIAEFPVYSSRNELPGNYYHKDWNGDGIIDDMDRHPMGFGPQPLLNYGITGSLSYKGLDFFMLWQGAGMANVYYNEILRQPLWSGYDNTHDRFLDRWRPVDPHANPYDQQTEFIEGRYPMPGSPYPGSESEFSVYNNRYIRLKNAELGYTLPATAIRWVGIRSARVSVGGYNLLTFSPVDFVDPEHPQDQGGYMYPLNRTYNVSLSCKF</sequence>
<dbReference type="PROSITE" id="PS52016">
    <property type="entry name" value="TONB_DEPENDENT_REC_3"/>
    <property type="match status" value="1"/>
</dbReference>
<dbReference type="InterPro" id="IPR039426">
    <property type="entry name" value="TonB-dep_rcpt-like"/>
</dbReference>
<dbReference type="SUPFAM" id="SSF56935">
    <property type="entry name" value="Porins"/>
    <property type="match status" value="1"/>
</dbReference>
<evidence type="ECO:0000256" key="4">
    <source>
        <dbReference type="ARBA" id="ARBA00022692"/>
    </source>
</evidence>
<keyword evidence="6 11" id="KW-0798">TonB box</keyword>
<evidence type="ECO:0000256" key="11">
    <source>
        <dbReference type="RuleBase" id="RU003357"/>
    </source>
</evidence>
<protein>
    <submittedName>
        <fullName evidence="14">TonB-linked outer membrane protein, SusC/RagA family</fullName>
    </submittedName>
</protein>
<dbReference type="GO" id="GO:0044718">
    <property type="term" value="P:siderophore transmembrane transport"/>
    <property type="evidence" value="ECO:0007669"/>
    <property type="project" value="TreeGrafter"/>
</dbReference>
<dbReference type="Gene3D" id="2.170.130.10">
    <property type="entry name" value="TonB-dependent receptor, plug domain"/>
    <property type="match status" value="1"/>
</dbReference>
<proteinExistence type="inferred from homology"/>
<evidence type="ECO:0000256" key="1">
    <source>
        <dbReference type="ARBA" id="ARBA00004571"/>
    </source>
</evidence>
<dbReference type="GO" id="GO:0009279">
    <property type="term" value="C:cell outer membrane"/>
    <property type="evidence" value="ECO:0007669"/>
    <property type="project" value="UniProtKB-SubCell"/>
</dbReference>
<dbReference type="NCBIfam" id="TIGR04057">
    <property type="entry name" value="SusC_RagA_signa"/>
    <property type="match status" value="1"/>
</dbReference>
<evidence type="ECO:0000256" key="8">
    <source>
        <dbReference type="ARBA" id="ARBA00023170"/>
    </source>
</evidence>
<dbReference type="STRING" id="332977.SAMN05421740_107244"/>
<keyword evidence="3 10" id="KW-1134">Transmembrane beta strand</keyword>
<evidence type="ECO:0000313" key="14">
    <source>
        <dbReference type="EMBL" id="SEL62369.1"/>
    </source>
</evidence>
<dbReference type="AlphaFoldDB" id="A0A1H7RQS9"/>
<evidence type="ECO:0000256" key="2">
    <source>
        <dbReference type="ARBA" id="ARBA00022448"/>
    </source>
</evidence>
<dbReference type="Proteomes" id="UP000198916">
    <property type="component" value="Unassembled WGS sequence"/>
</dbReference>
<dbReference type="InterPro" id="IPR037066">
    <property type="entry name" value="Plug_dom_sf"/>
</dbReference>
<dbReference type="InterPro" id="IPR023996">
    <property type="entry name" value="TonB-dep_OMP_SusC/RagA"/>
</dbReference>
<keyword evidence="5" id="KW-0732">Signal</keyword>
<name>A0A1H7RQS9_9SPHI</name>
<evidence type="ECO:0000256" key="10">
    <source>
        <dbReference type="PROSITE-ProRule" id="PRU01360"/>
    </source>
</evidence>
<dbReference type="NCBIfam" id="TIGR04056">
    <property type="entry name" value="OMP_RagA_SusC"/>
    <property type="match status" value="1"/>
</dbReference>
<gene>
    <name evidence="14" type="ORF">SAMN05421740_107244</name>
</gene>
<dbReference type="SUPFAM" id="SSF49464">
    <property type="entry name" value="Carboxypeptidase regulatory domain-like"/>
    <property type="match status" value="1"/>
</dbReference>
<organism evidence="14 15">
    <name type="scientific">Parapedobacter koreensis</name>
    <dbReference type="NCBI Taxonomy" id="332977"/>
    <lineage>
        <taxon>Bacteria</taxon>
        <taxon>Pseudomonadati</taxon>
        <taxon>Bacteroidota</taxon>
        <taxon>Sphingobacteriia</taxon>
        <taxon>Sphingobacteriales</taxon>
        <taxon>Sphingobacteriaceae</taxon>
        <taxon>Parapedobacter</taxon>
    </lineage>
</organism>
<evidence type="ECO:0000256" key="9">
    <source>
        <dbReference type="ARBA" id="ARBA00023237"/>
    </source>
</evidence>
<evidence type="ECO:0000256" key="7">
    <source>
        <dbReference type="ARBA" id="ARBA00023136"/>
    </source>
</evidence>
<evidence type="ECO:0000256" key="3">
    <source>
        <dbReference type="ARBA" id="ARBA00022452"/>
    </source>
</evidence>
<dbReference type="Pfam" id="PF00593">
    <property type="entry name" value="TonB_dep_Rec_b-barrel"/>
    <property type="match status" value="1"/>
</dbReference>
<dbReference type="OrthoDB" id="9768177at2"/>
<reference evidence="15" key="1">
    <citation type="submission" date="2016-10" db="EMBL/GenBank/DDBJ databases">
        <authorList>
            <person name="Varghese N."/>
            <person name="Submissions S."/>
        </authorList>
    </citation>
    <scope>NUCLEOTIDE SEQUENCE [LARGE SCALE GENOMIC DNA]</scope>
    <source>
        <strain evidence="15">Jip14</strain>
    </source>
</reference>
<dbReference type="EMBL" id="FNZR01000007">
    <property type="protein sequence ID" value="SEL62369.1"/>
    <property type="molecule type" value="Genomic_DNA"/>
</dbReference>
<dbReference type="Pfam" id="PF13715">
    <property type="entry name" value="CarbopepD_reg_2"/>
    <property type="match status" value="1"/>
</dbReference>
<dbReference type="Pfam" id="PF07715">
    <property type="entry name" value="Plug"/>
    <property type="match status" value="1"/>
</dbReference>
<feature type="domain" description="TonB-dependent receptor plug" evidence="13">
    <location>
        <begin position="140"/>
        <end position="239"/>
    </location>
</feature>
<keyword evidence="4 10" id="KW-0812">Transmembrane</keyword>